<gene>
    <name evidence="4" type="primary">CDA2_1</name>
    <name evidence="4" type="ORF">HK100_002900</name>
</gene>
<evidence type="ECO:0000259" key="3">
    <source>
        <dbReference type="PROSITE" id="PS51677"/>
    </source>
</evidence>
<dbReference type="PANTHER" id="PTHR10587">
    <property type="entry name" value="GLYCOSYL TRANSFERASE-RELATED"/>
    <property type="match status" value="1"/>
</dbReference>
<dbReference type="Pfam" id="PF01522">
    <property type="entry name" value="Polysacc_deac_1"/>
    <property type="match status" value="1"/>
</dbReference>
<dbReference type="Proteomes" id="UP001211907">
    <property type="component" value="Unassembled WGS sequence"/>
</dbReference>
<dbReference type="GO" id="GO:0004099">
    <property type="term" value="F:chitin deacetylase activity"/>
    <property type="evidence" value="ECO:0007669"/>
    <property type="project" value="TreeGrafter"/>
</dbReference>
<dbReference type="Gene3D" id="3.20.20.370">
    <property type="entry name" value="Glycoside hydrolase/deacetylase"/>
    <property type="match status" value="1"/>
</dbReference>
<keyword evidence="1" id="KW-0479">Metal-binding</keyword>
<feature type="domain" description="NodB homology" evidence="3">
    <location>
        <begin position="47"/>
        <end position="262"/>
    </location>
</feature>
<evidence type="ECO:0000313" key="4">
    <source>
        <dbReference type="EMBL" id="KAJ3110807.1"/>
    </source>
</evidence>
<dbReference type="InterPro" id="IPR050248">
    <property type="entry name" value="Polysacc_deacetylase_ArnD"/>
</dbReference>
<dbReference type="GO" id="GO:0005975">
    <property type="term" value="P:carbohydrate metabolic process"/>
    <property type="evidence" value="ECO:0007669"/>
    <property type="project" value="InterPro"/>
</dbReference>
<dbReference type="PROSITE" id="PS51677">
    <property type="entry name" value="NODB"/>
    <property type="match status" value="1"/>
</dbReference>
<dbReference type="AlphaFoldDB" id="A0AAD5XAR3"/>
<sequence length="347" mass="37310">MSSNFDWALELWQATPEIPVWTAFFAQAGSDLPVPDTIAQCNSGSPKTWAATFDDWPSKYILTLLESLEQYNVKSAFFSIGTCVVANPNALLATFNSGHAISLHIWSHPDLTTVSDDRIVSELVYSAKAVHEVTGQYFRAPYFSCNDRVRSIAATMGLQSVGAIGANIILSINHANGNIPPTQVHWHKMSHRYSNPGFLKPEVAIVPTVLEILVNAGFDLIPVHECVGDFNPYGNTILESFFVSGQFENTISLVESNILSTSTTSSTTTKTSEIVTTESVTSTSTTFSSSTSNSATSIALTSTLTKEEASTSAVATSDSANLLNASSNTSKILASSNFTRIVQAETL</sequence>
<evidence type="ECO:0000313" key="5">
    <source>
        <dbReference type="Proteomes" id="UP001211907"/>
    </source>
</evidence>
<comment type="caution">
    <text evidence="4">The sequence shown here is derived from an EMBL/GenBank/DDBJ whole genome shotgun (WGS) entry which is preliminary data.</text>
</comment>
<dbReference type="InterPro" id="IPR002509">
    <property type="entry name" value="NODB_dom"/>
</dbReference>
<keyword evidence="5" id="KW-1185">Reference proteome</keyword>
<reference evidence="4" key="1">
    <citation type="submission" date="2020-05" db="EMBL/GenBank/DDBJ databases">
        <title>Phylogenomic resolution of chytrid fungi.</title>
        <authorList>
            <person name="Stajich J.E."/>
            <person name="Amses K."/>
            <person name="Simmons R."/>
            <person name="Seto K."/>
            <person name="Myers J."/>
            <person name="Bonds A."/>
            <person name="Quandt C.A."/>
            <person name="Barry K."/>
            <person name="Liu P."/>
            <person name="Grigoriev I."/>
            <person name="Longcore J.E."/>
            <person name="James T.Y."/>
        </authorList>
    </citation>
    <scope>NUCLEOTIDE SEQUENCE</scope>
    <source>
        <strain evidence="4">JEL0513</strain>
    </source>
</reference>
<accession>A0AAD5XAR3</accession>
<dbReference type="SUPFAM" id="SSF88713">
    <property type="entry name" value="Glycoside hydrolase/deacetylase"/>
    <property type="match status" value="1"/>
</dbReference>
<dbReference type="GO" id="GO:0016020">
    <property type="term" value="C:membrane"/>
    <property type="evidence" value="ECO:0007669"/>
    <property type="project" value="TreeGrafter"/>
</dbReference>
<dbReference type="PANTHER" id="PTHR10587:SF133">
    <property type="entry name" value="CHITIN DEACETYLASE 1-RELATED"/>
    <property type="match status" value="1"/>
</dbReference>
<proteinExistence type="predicted"/>
<dbReference type="EMBL" id="JADGJH010001692">
    <property type="protein sequence ID" value="KAJ3110807.1"/>
    <property type="molecule type" value="Genomic_DNA"/>
</dbReference>
<dbReference type="InterPro" id="IPR011330">
    <property type="entry name" value="Glyco_hydro/deAcase_b/a-brl"/>
</dbReference>
<evidence type="ECO:0000256" key="2">
    <source>
        <dbReference type="ARBA" id="ARBA00022801"/>
    </source>
</evidence>
<dbReference type="GO" id="GO:0009272">
    <property type="term" value="P:fungal-type cell wall biogenesis"/>
    <property type="evidence" value="ECO:0007669"/>
    <property type="project" value="UniProtKB-ARBA"/>
</dbReference>
<protein>
    <submittedName>
        <fullName evidence="4">Chitin deacetylase</fullName>
    </submittedName>
</protein>
<evidence type="ECO:0000256" key="1">
    <source>
        <dbReference type="ARBA" id="ARBA00022723"/>
    </source>
</evidence>
<name>A0AAD5XAR3_9FUNG</name>
<keyword evidence="2" id="KW-0378">Hydrolase</keyword>
<organism evidence="4 5">
    <name type="scientific">Physocladia obscura</name>
    <dbReference type="NCBI Taxonomy" id="109957"/>
    <lineage>
        <taxon>Eukaryota</taxon>
        <taxon>Fungi</taxon>
        <taxon>Fungi incertae sedis</taxon>
        <taxon>Chytridiomycota</taxon>
        <taxon>Chytridiomycota incertae sedis</taxon>
        <taxon>Chytridiomycetes</taxon>
        <taxon>Chytridiales</taxon>
        <taxon>Chytriomycetaceae</taxon>
        <taxon>Physocladia</taxon>
    </lineage>
</organism>
<dbReference type="GO" id="GO:0046872">
    <property type="term" value="F:metal ion binding"/>
    <property type="evidence" value="ECO:0007669"/>
    <property type="project" value="UniProtKB-KW"/>
</dbReference>